<keyword evidence="3" id="KW-1185">Reference proteome</keyword>
<name>A0A9W4JJ95_9EURO</name>
<dbReference type="Proteomes" id="UP001152649">
    <property type="component" value="Unassembled WGS sequence"/>
</dbReference>
<feature type="signal peptide" evidence="1">
    <location>
        <begin position="1"/>
        <end position="25"/>
    </location>
</feature>
<gene>
    <name evidence="2" type="ORF">PSALAMII_LOCUS7974</name>
</gene>
<evidence type="ECO:0000313" key="2">
    <source>
        <dbReference type="EMBL" id="CAG8402930.1"/>
    </source>
</evidence>
<dbReference type="AlphaFoldDB" id="A0A9W4JJ95"/>
<evidence type="ECO:0000313" key="3">
    <source>
        <dbReference type="Proteomes" id="UP001152649"/>
    </source>
</evidence>
<dbReference type="OrthoDB" id="536881at2759"/>
<dbReference type="EMBL" id="CAJVPG010000410">
    <property type="protein sequence ID" value="CAG8402930.1"/>
    <property type="molecule type" value="Genomic_DNA"/>
</dbReference>
<evidence type="ECO:0000256" key="1">
    <source>
        <dbReference type="SAM" id="SignalP"/>
    </source>
</evidence>
<protein>
    <submittedName>
        <fullName evidence="2">Uncharacterized protein</fullName>
    </submittedName>
</protein>
<proteinExistence type="predicted"/>
<sequence>MFAFSCAPGVAELLVFLLCCSSVFAADCNSTWIKSPADADALRRNCPIVYGHVGIGPFNGTSTVHINLDGITMIGGTLGEYPYSRHEYDTQPFYTLSSSTLRSVDAVEIGHYDSKVVNLTLPNLDYVDDYFKVGQSAYDLTYLDITSLETTSTIKLYAPNLTTLHHTRLRNVLELIVYPMKIDSLDSLANNPIALEDATFDGPFPNVNNITIGFTSVEDLRINDNSLVILGGTSTKDMNITQLKLSGDVTDLKRSAQLNSLEIDTLALTASSSITDLELPFENLRSLKIQETRSLKSITLPPQALDWAGGFHLYIATAPDLNLTSLYSEHNSTQTWYWPRNVSYINLIDITTSTEFFDPFLAQQNAPLDSKYPPSVLTSFSVLPSTNSTGFNCTPFNELLESGRLPKSGNAINCLDRTKPANGAISVHLPISFIAVSAAFAIFNSML</sequence>
<feature type="chain" id="PRO_5040846121" evidence="1">
    <location>
        <begin position="26"/>
        <end position="447"/>
    </location>
</feature>
<reference evidence="2" key="1">
    <citation type="submission" date="2021-07" db="EMBL/GenBank/DDBJ databases">
        <authorList>
            <person name="Branca A.L. A."/>
        </authorList>
    </citation>
    <scope>NUCLEOTIDE SEQUENCE</scope>
</reference>
<keyword evidence="1" id="KW-0732">Signal</keyword>
<dbReference type="SUPFAM" id="SSF52058">
    <property type="entry name" value="L domain-like"/>
    <property type="match status" value="1"/>
</dbReference>
<accession>A0A9W4JJ95</accession>
<comment type="caution">
    <text evidence="2">The sequence shown here is derived from an EMBL/GenBank/DDBJ whole genome shotgun (WGS) entry which is preliminary data.</text>
</comment>
<organism evidence="2 3">
    <name type="scientific">Penicillium salamii</name>
    <dbReference type="NCBI Taxonomy" id="1612424"/>
    <lineage>
        <taxon>Eukaryota</taxon>
        <taxon>Fungi</taxon>
        <taxon>Dikarya</taxon>
        <taxon>Ascomycota</taxon>
        <taxon>Pezizomycotina</taxon>
        <taxon>Eurotiomycetes</taxon>
        <taxon>Eurotiomycetidae</taxon>
        <taxon>Eurotiales</taxon>
        <taxon>Aspergillaceae</taxon>
        <taxon>Penicillium</taxon>
    </lineage>
</organism>